<keyword evidence="3" id="KW-1185">Reference proteome</keyword>
<dbReference type="Pfam" id="PF04784">
    <property type="entry name" value="DUF547"/>
    <property type="match status" value="1"/>
</dbReference>
<accession>A0A2T2YAS4</accession>
<gene>
    <name evidence="2" type="ORF">AHMF7605_03245</name>
</gene>
<dbReference type="Proteomes" id="UP000240357">
    <property type="component" value="Unassembled WGS sequence"/>
</dbReference>
<dbReference type="InterPro" id="IPR006869">
    <property type="entry name" value="DUF547"/>
</dbReference>
<sequence length="261" mass="30188">MNFSSVLLLFFVCNFFISCSSQSQSRSEELYSGHATKTPVSHQAYSELLQKYVSTQGKVNYKEFLKDSVALNQYLQTLSNNPPAETWSRAEQLAYWINAYNGFTLQLILRNYPLKSIKDIGSKIKIPFVNTPWDEKFIRIGQSRIDLNEIEHSILRQKFNEPRIHFAIVCASVSCPPLLNRAYTASDLNQQLNKQAHLFINDPSRNKIKPNQIQISKIFSWFKGDFTKKESLIGFLNKYSRVKINPDAQVSTLDYNWNLNE</sequence>
<evidence type="ECO:0000313" key="3">
    <source>
        <dbReference type="Proteomes" id="UP000240357"/>
    </source>
</evidence>
<dbReference type="AlphaFoldDB" id="A0A2T2YAS4"/>
<dbReference type="RefSeq" id="WP_106926401.1">
    <property type="nucleotide sequence ID" value="NZ_PYFT01000001.1"/>
</dbReference>
<reference evidence="2 3" key="1">
    <citation type="submission" date="2018-03" db="EMBL/GenBank/DDBJ databases">
        <title>Adhaeribacter sp. HMF7605 Genome sequencing and assembly.</title>
        <authorList>
            <person name="Kang H."/>
            <person name="Kang J."/>
            <person name="Cha I."/>
            <person name="Kim H."/>
            <person name="Joh K."/>
        </authorList>
    </citation>
    <scope>NUCLEOTIDE SEQUENCE [LARGE SCALE GENOMIC DNA]</scope>
    <source>
        <strain evidence="2 3">HMF7605</strain>
    </source>
</reference>
<dbReference type="PANTHER" id="PTHR46361:SF3">
    <property type="entry name" value="ELECTRON CARRIER_ PROTEIN DISULFIDE OXIDOREDUCTASE"/>
    <property type="match status" value="1"/>
</dbReference>
<organism evidence="2 3">
    <name type="scientific">Adhaeribacter arboris</name>
    <dbReference type="NCBI Taxonomy" id="2072846"/>
    <lineage>
        <taxon>Bacteria</taxon>
        <taxon>Pseudomonadati</taxon>
        <taxon>Bacteroidota</taxon>
        <taxon>Cytophagia</taxon>
        <taxon>Cytophagales</taxon>
        <taxon>Hymenobacteraceae</taxon>
        <taxon>Adhaeribacter</taxon>
    </lineage>
</organism>
<feature type="domain" description="DUF547" evidence="1">
    <location>
        <begin position="85"/>
        <end position="200"/>
    </location>
</feature>
<evidence type="ECO:0000313" key="2">
    <source>
        <dbReference type="EMBL" id="PSR52609.1"/>
    </source>
</evidence>
<proteinExistence type="predicted"/>
<dbReference type="EMBL" id="PYFT01000001">
    <property type="protein sequence ID" value="PSR52609.1"/>
    <property type="molecule type" value="Genomic_DNA"/>
</dbReference>
<evidence type="ECO:0000259" key="1">
    <source>
        <dbReference type="Pfam" id="PF04784"/>
    </source>
</evidence>
<comment type="caution">
    <text evidence="2">The sequence shown here is derived from an EMBL/GenBank/DDBJ whole genome shotgun (WGS) entry which is preliminary data.</text>
</comment>
<name>A0A2T2YAS4_9BACT</name>
<protein>
    <submittedName>
        <fullName evidence="2">DUF547 domain-containing protein</fullName>
    </submittedName>
</protein>
<dbReference type="OrthoDB" id="526867at2"/>
<dbReference type="PANTHER" id="PTHR46361">
    <property type="entry name" value="ELECTRON CARRIER/ PROTEIN DISULFIDE OXIDOREDUCTASE"/>
    <property type="match status" value="1"/>
</dbReference>